<evidence type="ECO:0000256" key="2">
    <source>
        <dbReference type="SAM" id="Phobius"/>
    </source>
</evidence>
<organism evidence="3 4">
    <name type="scientific">Actinoalloteichus hoggarensis</name>
    <dbReference type="NCBI Taxonomy" id="1470176"/>
    <lineage>
        <taxon>Bacteria</taxon>
        <taxon>Bacillati</taxon>
        <taxon>Actinomycetota</taxon>
        <taxon>Actinomycetes</taxon>
        <taxon>Pseudonocardiales</taxon>
        <taxon>Pseudonocardiaceae</taxon>
        <taxon>Actinoalloteichus</taxon>
    </lineage>
</organism>
<keyword evidence="2" id="KW-0472">Membrane</keyword>
<protein>
    <submittedName>
        <fullName evidence="3">Uncharacterized protein</fullName>
    </submittedName>
</protein>
<evidence type="ECO:0000313" key="3">
    <source>
        <dbReference type="EMBL" id="ASO19807.1"/>
    </source>
</evidence>
<name>A0A221W257_9PSEU</name>
<keyword evidence="4" id="KW-1185">Reference proteome</keyword>
<evidence type="ECO:0000313" key="4">
    <source>
        <dbReference type="Proteomes" id="UP000204221"/>
    </source>
</evidence>
<sequence length="487" mass="50792">MTHPGPGPWQPEQQPPNGPVHPGTGAAGYPSPGPQQPYGGQQPYGAPQQPYGGQPQHGGQPPYGGPPPQGPYGQLPPQGPPPKKKTGLVVGSVVAVVAVAGAAFGTWYAFGRGEVNAAGGETPTDAATRLLTATGSNDVVGLFDTLAPAEARLSRDYLEATVGELTRLEIFEPGTDPSSIEGWGTTLEGLEFDTASEERINEDLVITQASAGTLTMNSDLADLPLTDSFVAAAFPDGLPTGESEQIDFAQLEEPLRIATVQVDGDWYPSLFYTIADYGLREEGMSWPDTSVEAVGADSPQAAVEELVAAAMAGDVERVIAMTPPDEMGVLYDLGPLLLAEVPAGGMGAADITVTDLQTSTRESNGSTIVMIESVSIEGTRPGEQATIAINGDCVDISVEGGQVDQMCMSEITGQLQAELGGELPPEAIAFVERLMTNVLDSGAATVEVDGRWYVSPIRTFGELFMLVLESTEPGDVTLLIESASSTY</sequence>
<feature type="compositionally biased region" description="Pro residues" evidence="1">
    <location>
        <begin position="1"/>
        <end position="19"/>
    </location>
</feature>
<feature type="transmembrane region" description="Helical" evidence="2">
    <location>
        <begin position="88"/>
        <end position="110"/>
    </location>
</feature>
<keyword evidence="2" id="KW-1133">Transmembrane helix</keyword>
<dbReference type="AlphaFoldDB" id="A0A221W257"/>
<feature type="compositionally biased region" description="Low complexity" evidence="1">
    <location>
        <begin position="36"/>
        <end position="60"/>
    </location>
</feature>
<dbReference type="OrthoDB" id="3574198at2"/>
<dbReference type="EMBL" id="CP022521">
    <property type="protein sequence ID" value="ASO19807.1"/>
    <property type="molecule type" value="Genomic_DNA"/>
</dbReference>
<dbReference type="RefSeq" id="WP_093941251.1">
    <property type="nucleotide sequence ID" value="NZ_CP022521.1"/>
</dbReference>
<feature type="region of interest" description="Disordered" evidence="1">
    <location>
        <begin position="1"/>
        <end position="85"/>
    </location>
</feature>
<dbReference type="SUPFAM" id="SSF81995">
    <property type="entry name" value="beta-sandwich domain of Sec23/24"/>
    <property type="match status" value="1"/>
</dbReference>
<evidence type="ECO:0000256" key="1">
    <source>
        <dbReference type="SAM" id="MobiDB-lite"/>
    </source>
</evidence>
<keyword evidence="2" id="KW-0812">Transmembrane</keyword>
<accession>A0A221W257</accession>
<gene>
    <name evidence="3" type="ORF">AHOG_10820</name>
</gene>
<dbReference type="Proteomes" id="UP000204221">
    <property type="component" value="Chromosome"/>
</dbReference>
<dbReference type="KEGG" id="ahg:AHOG_10820"/>
<proteinExistence type="predicted"/>
<reference evidence="3 4" key="1">
    <citation type="submission" date="2017-07" db="EMBL/GenBank/DDBJ databases">
        <title>Complete genome sequence of Actinoalloteichus hoggarensis DSM 45943, type strain of Actinoalloteichus hoggarensis.</title>
        <authorList>
            <person name="Ruckert C."/>
            <person name="Nouioui I."/>
            <person name="Willmese J."/>
            <person name="van Wezel G."/>
            <person name="Klenk H.-P."/>
            <person name="Kalinowski J."/>
            <person name="Zotchev S.B."/>
        </authorList>
    </citation>
    <scope>NUCLEOTIDE SEQUENCE [LARGE SCALE GENOMIC DNA]</scope>
    <source>
        <strain evidence="3 4">DSM 45943</strain>
    </source>
</reference>